<sequence>MEHPNHTHIKDFILTGFSQNLQTCILLFVIFFAIYILTILGNGFLIFTIIVSPQLHTPMYYFLCNLSLVDLCISSCTDPKILFDTLSKERRISLIGCLTQMNFGILLGGAEFILLAVMAYDRYVAICLPLHYTIIMSWKACRYITVIMWSGGFPFIIVLIFKPFVFCIDNTLNHFACETLTLLDVACGDLSFFKITLVIGGILMLSSSTFIVVSYICILISVLKIHSVGGRSKAFSTCASHLVVVSLFFGTMIIVYMGRVKGSTSNLKYISLIYAVLPPVVNPLIYSLRNRDIKEAFRKIL</sequence>
<evidence type="ECO:0000256" key="7">
    <source>
        <dbReference type="ARBA" id="ARBA00022989"/>
    </source>
</evidence>
<keyword evidence="7 13" id="KW-1133">Transmembrane helix</keyword>
<dbReference type="GO" id="GO:0004984">
    <property type="term" value="F:olfactory receptor activity"/>
    <property type="evidence" value="ECO:0007669"/>
    <property type="project" value="InterPro"/>
</dbReference>
<keyword evidence="3 13" id="KW-1003">Cell membrane</keyword>
<keyword evidence="9 13" id="KW-0472">Membrane</keyword>
<evidence type="ECO:0000313" key="16">
    <source>
        <dbReference type="Proteomes" id="UP000770717"/>
    </source>
</evidence>
<protein>
    <recommendedName>
        <fullName evidence="13">Olfactory receptor</fullName>
    </recommendedName>
</protein>
<gene>
    <name evidence="15" type="ORF">GDO78_020714</name>
</gene>
<evidence type="ECO:0000313" key="15">
    <source>
        <dbReference type="EMBL" id="KAG9469362.1"/>
    </source>
</evidence>
<dbReference type="PRINTS" id="PR00237">
    <property type="entry name" value="GPCRRHODOPSN"/>
</dbReference>
<keyword evidence="4 13" id="KW-0716">Sensory transduction</keyword>
<reference evidence="15" key="1">
    <citation type="thesis" date="2020" institute="ProQuest LLC" country="789 East Eisenhower Parkway, Ann Arbor, MI, USA">
        <title>Comparative Genomics and Chromosome Evolution.</title>
        <authorList>
            <person name="Mudd A.B."/>
        </authorList>
    </citation>
    <scope>NUCLEOTIDE SEQUENCE</scope>
    <source>
        <strain evidence="15">HN-11 Male</strain>
        <tissue evidence="15">Kidney and liver</tissue>
    </source>
</reference>
<keyword evidence="11 12" id="KW-0807">Transducer</keyword>
<dbReference type="Proteomes" id="UP000770717">
    <property type="component" value="Unassembled WGS sequence"/>
</dbReference>
<evidence type="ECO:0000256" key="11">
    <source>
        <dbReference type="ARBA" id="ARBA00023224"/>
    </source>
</evidence>
<feature type="transmembrane region" description="Helical" evidence="13">
    <location>
        <begin position="140"/>
        <end position="161"/>
    </location>
</feature>
<evidence type="ECO:0000259" key="14">
    <source>
        <dbReference type="PROSITE" id="PS50262"/>
    </source>
</evidence>
<evidence type="ECO:0000256" key="12">
    <source>
        <dbReference type="RuleBase" id="RU000688"/>
    </source>
</evidence>
<dbReference type="Gene3D" id="1.20.1070.10">
    <property type="entry name" value="Rhodopsin 7-helix transmembrane proteins"/>
    <property type="match status" value="1"/>
</dbReference>
<comment type="subcellular location">
    <subcellularLocation>
        <location evidence="1 13">Cell membrane</location>
        <topology evidence="1 13">Multi-pass membrane protein</topology>
    </subcellularLocation>
</comment>
<feature type="transmembrane region" description="Helical" evidence="13">
    <location>
        <begin position="92"/>
        <end position="120"/>
    </location>
</feature>
<keyword evidence="10 12" id="KW-0675">Receptor</keyword>
<evidence type="ECO:0000256" key="6">
    <source>
        <dbReference type="ARBA" id="ARBA00022725"/>
    </source>
</evidence>
<feature type="transmembrane region" description="Helical" evidence="13">
    <location>
        <begin position="269"/>
        <end position="288"/>
    </location>
</feature>
<accession>A0A8J6EHI9</accession>
<dbReference type="PRINTS" id="PR00245">
    <property type="entry name" value="OLFACTORYR"/>
</dbReference>
<dbReference type="FunFam" id="1.10.1220.70:FF:000001">
    <property type="entry name" value="Olfactory receptor"/>
    <property type="match status" value="1"/>
</dbReference>
<dbReference type="InterPro" id="IPR000276">
    <property type="entry name" value="GPCR_Rhodpsn"/>
</dbReference>
<name>A0A8J6EHI9_ELECQ</name>
<keyword evidence="6 13" id="KW-0552">Olfaction</keyword>
<dbReference type="CDD" id="cd13954">
    <property type="entry name" value="7tmA_OR"/>
    <property type="match status" value="1"/>
</dbReference>
<keyword evidence="16" id="KW-1185">Reference proteome</keyword>
<dbReference type="PROSITE" id="PS50262">
    <property type="entry name" value="G_PROTEIN_RECEP_F1_2"/>
    <property type="match status" value="1"/>
</dbReference>
<keyword evidence="5 12" id="KW-0812">Transmembrane</keyword>
<feature type="domain" description="G-protein coupled receptors family 1 profile" evidence="14">
    <location>
        <begin position="41"/>
        <end position="286"/>
    </location>
</feature>
<dbReference type="AlphaFoldDB" id="A0A8J6EHI9"/>
<dbReference type="InterPro" id="IPR017452">
    <property type="entry name" value="GPCR_Rhodpsn_7TM"/>
</dbReference>
<evidence type="ECO:0000256" key="13">
    <source>
        <dbReference type="RuleBase" id="RU363047"/>
    </source>
</evidence>
<feature type="transmembrane region" description="Helical" evidence="13">
    <location>
        <begin position="25"/>
        <end position="51"/>
    </location>
</feature>
<feature type="non-terminal residue" evidence="15">
    <location>
        <position position="301"/>
    </location>
</feature>
<evidence type="ECO:0000256" key="9">
    <source>
        <dbReference type="ARBA" id="ARBA00023136"/>
    </source>
</evidence>
<dbReference type="PROSITE" id="PS00237">
    <property type="entry name" value="G_PROTEIN_RECEP_F1_1"/>
    <property type="match status" value="1"/>
</dbReference>
<evidence type="ECO:0000256" key="3">
    <source>
        <dbReference type="ARBA" id="ARBA00022475"/>
    </source>
</evidence>
<dbReference type="FunFam" id="1.20.1070.10:FF:000015">
    <property type="entry name" value="Olfactory receptor"/>
    <property type="match status" value="1"/>
</dbReference>
<comment type="caution">
    <text evidence="15">The sequence shown here is derived from an EMBL/GenBank/DDBJ whole genome shotgun (WGS) entry which is preliminary data.</text>
</comment>
<feature type="transmembrane region" description="Helical" evidence="13">
    <location>
        <begin position="198"/>
        <end position="222"/>
    </location>
</feature>
<dbReference type="OrthoDB" id="9829609at2759"/>
<dbReference type="Pfam" id="PF13853">
    <property type="entry name" value="7tm_4"/>
    <property type="match status" value="1"/>
</dbReference>
<evidence type="ECO:0000256" key="8">
    <source>
        <dbReference type="ARBA" id="ARBA00023040"/>
    </source>
</evidence>
<dbReference type="PANTHER" id="PTHR26453">
    <property type="entry name" value="OLFACTORY RECEPTOR"/>
    <property type="match status" value="1"/>
</dbReference>
<feature type="transmembrane region" description="Helical" evidence="13">
    <location>
        <begin position="234"/>
        <end position="257"/>
    </location>
</feature>
<proteinExistence type="inferred from homology"/>
<evidence type="ECO:0000256" key="4">
    <source>
        <dbReference type="ARBA" id="ARBA00022606"/>
    </source>
</evidence>
<dbReference type="InterPro" id="IPR000725">
    <property type="entry name" value="Olfact_rcpt"/>
</dbReference>
<evidence type="ECO:0000256" key="5">
    <source>
        <dbReference type="ARBA" id="ARBA00022692"/>
    </source>
</evidence>
<evidence type="ECO:0000256" key="1">
    <source>
        <dbReference type="ARBA" id="ARBA00004651"/>
    </source>
</evidence>
<organism evidence="15 16">
    <name type="scientific">Eleutherodactylus coqui</name>
    <name type="common">Puerto Rican coqui</name>
    <dbReference type="NCBI Taxonomy" id="57060"/>
    <lineage>
        <taxon>Eukaryota</taxon>
        <taxon>Metazoa</taxon>
        <taxon>Chordata</taxon>
        <taxon>Craniata</taxon>
        <taxon>Vertebrata</taxon>
        <taxon>Euteleostomi</taxon>
        <taxon>Amphibia</taxon>
        <taxon>Batrachia</taxon>
        <taxon>Anura</taxon>
        <taxon>Neobatrachia</taxon>
        <taxon>Hyloidea</taxon>
        <taxon>Eleutherodactylidae</taxon>
        <taxon>Eleutherodactylinae</taxon>
        <taxon>Eleutherodactylus</taxon>
        <taxon>Eleutherodactylus</taxon>
    </lineage>
</organism>
<evidence type="ECO:0000256" key="2">
    <source>
        <dbReference type="ARBA" id="ARBA00010663"/>
    </source>
</evidence>
<comment type="similarity">
    <text evidence="2 12">Belongs to the G-protein coupled receptor 1 family.</text>
</comment>
<evidence type="ECO:0000256" key="10">
    <source>
        <dbReference type="ARBA" id="ARBA00023170"/>
    </source>
</evidence>
<dbReference type="GO" id="GO:0004930">
    <property type="term" value="F:G protein-coupled receptor activity"/>
    <property type="evidence" value="ECO:0007669"/>
    <property type="project" value="UniProtKB-KW"/>
</dbReference>
<dbReference type="SUPFAM" id="SSF81321">
    <property type="entry name" value="Family A G protein-coupled receptor-like"/>
    <property type="match status" value="1"/>
</dbReference>
<keyword evidence="8 12" id="KW-0297">G-protein coupled receptor</keyword>
<dbReference type="EMBL" id="WNTK01000550">
    <property type="protein sequence ID" value="KAG9469362.1"/>
    <property type="molecule type" value="Genomic_DNA"/>
</dbReference>
<dbReference type="GO" id="GO:0005886">
    <property type="term" value="C:plasma membrane"/>
    <property type="evidence" value="ECO:0007669"/>
    <property type="project" value="UniProtKB-SubCell"/>
</dbReference>